<feature type="signal peptide" evidence="2">
    <location>
        <begin position="1"/>
        <end position="23"/>
    </location>
</feature>
<gene>
    <name evidence="3" type="ORF">TraAM80_08575</name>
</gene>
<comment type="caution">
    <text evidence="3">The sequence shown here is derived from an EMBL/GenBank/DDBJ whole genome shotgun (WGS) entry which is preliminary data.</text>
</comment>
<dbReference type="RefSeq" id="XP_029234830.1">
    <property type="nucleotide sequence ID" value="XM_029385318.1"/>
</dbReference>
<protein>
    <recommendedName>
        <fullName evidence="5">Mucin-associated surface protein (MASP)</fullName>
    </recommendedName>
</protein>
<keyword evidence="2" id="KW-0732">Signal</keyword>
<keyword evidence="4" id="KW-1185">Reference proteome</keyword>
<evidence type="ECO:0000313" key="4">
    <source>
        <dbReference type="Proteomes" id="UP000283634"/>
    </source>
</evidence>
<proteinExistence type="predicted"/>
<dbReference type="Proteomes" id="UP000283634">
    <property type="component" value="Unassembled WGS sequence"/>
</dbReference>
<feature type="compositionally biased region" description="Low complexity" evidence="1">
    <location>
        <begin position="172"/>
        <end position="188"/>
    </location>
</feature>
<evidence type="ECO:0000256" key="1">
    <source>
        <dbReference type="SAM" id="MobiDB-lite"/>
    </source>
</evidence>
<feature type="compositionally biased region" description="Polar residues" evidence="1">
    <location>
        <begin position="151"/>
        <end position="162"/>
    </location>
</feature>
<evidence type="ECO:0008006" key="5">
    <source>
        <dbReference type="Google" id="ProtNLM"/>
    </source>
</evidence>
<feature type="chain" id="PRO_5019152969" description="Mucin-associated surface protein (MASP)" evidence="2">
    <location>
        <begin position="24"/>
        <end position="223"/>
    </location>
</feature>
<dbReference type="GeneID" id="40332508"/>
<name>A0A422MZY8_TRYRA</name>
<evidence type="ECO:0000256" key="2">
    <source>
        <dbReference type="SAM" id="SignalP"/>
    </source>
</evidence>
<dbReference type="OMA" id="GDAWDFN"/>
<feature type="compositionally biased region" description="Polar residues" evidence="1">
    <location>
        <begin position="99"/>
        <end position="137"/>
    </location>
</feature>
<feature type="region of interest" description="Disordered" evidence="1">
    <location>
        <begin position="67"/>
        <end position="200"/>
    </location>
</feature>
<dbReference type="EMBL" id="MKGL01000435">
    <property type="protein sequence ID" value="RNE98783.1"/>
    <property type="molecule type" value="Genomic_DNA"/>
</dbReference>
<feature type="compositionally biased region" description="Basic and acidic residues" evidence="1">
    <location>
        <begin position="83"/>
        <end position="98"/>
    </location>
</feature>
<sequence length="223" mass="22809">MAGRVLLVCALCVLCCCGGGVGAWGGGYCTESDWRDLRTVTRDMSEAEIEGKYCGRKPEFVQRLRASLQAESEQRQAENQAQKNDEKASSASDPKEKVSQVSQQLGQDASTVSTKLETDNLPLNPSGETGGAKTSNPDEVPAASNGKKEANLQSGGSSQSQVEDGATGGAEGTATAPAANATTKTTKATHGDSDGGSAASHCTSPFALLLLFACAVSAAMTAA</sequence>
<organism evidence="3 4">
    <name type="scientific">Trypanosoma rangeli</name>
    <dbReference type="NCBI Taxonomy" id="5698"/>
    <lineage>
        <taxon>Eukaryota</taxon>
        <taxon>Discoba</taxon>
        <taxon>Euglenozoa</taxon>
        <taxon>Kinetoplastea</taxon>
        <taxon>Metakinetoplastina</taxon>
        <taxon>Trypanosomatida</taxon>
        <taxon>Trypanosomatidae</taxon>
        <taxon>Trypanosoma</taxon>
        <taxon>Herpetosoma</taxon>
    </lineage>
</organism>
<accession>A0A422MZY8</accession>
<evidence type="ECO:0000313" key="3">
    <source>
        <dbReference type="EMBL" id="RNE98783.1"/>
    </source>
</evidence>
<dbReference type="AlphaFoldDB" id="A0A422MZY8"/>
<reference evidence="3 4" key="1">
    <citation type="journal article" date="2018" name="BMC Genomics">
        <title>Genomic comparison of Trypanosoma conorhini and Trypanosoma rangeli to Trypanosoma cruzi strains of high and low virulence.</title>
        <authorList>
            <person name="Bradwell K.R."/>
            <person name="Koparde V.N."/>
            <person name="Matveyev A.V."/>
            <person name="Serrano M.G."/>
            <person name="Alves J.M."/>
            <person name="Parikh H."/>
            <person name="Huang B."/>
            <person name="Lee V."/>
            <person name="Espinosa-Alvarez O."/>
            <person name="Ortiz P.A."/>
            <person name="Costa-Martins A.G."/>
            <person name="Teixeira M.M."/>
            <person name="Buck G.A."/>
        </authorList>
    </citation>
    <scope>NUCLEOTIDE SEQUENCE [LARGE SCALE GENOMIC DNA]</scope>
    <source>
        <strain evidence="3 4">AM80</strain>
    </source>
</reference>